<name>W4M0F1_ENTF1</name>
<gene>
    <name evidence="2" type="ORF">ETSY1_47150</name>
</gene>
<proteinExistence type="predicted"/>
<dbReference type="Proteomes" id="UP000019141">
    <property type="component" value="Unassembled WGS sequence"/>
</dbReference>
<dbReference type="EMBL" id="AZHW01000043">
    <property type="protein sequence ID" value="ETX03461.1"/>
    <property type="molecule type" value="Genomic_DNA"/>
</dbReference>
<sequence>MQSQPKNTAEFNLDEIEAAVGPTVARHVESLVESLELTEEQTVVHFWGFELRRWRRTQRSRRRRWIRWVSIASVFVIAIAGILELWLFN</sequence>
<keyword evidence="1" id="KW-1133">Transmembrane helix</keyword>
<evidence type="ECO:0000313" key="2">
    <source>
        <dbReference type="EMBL" id="ETX03461.1"/>
    </source>
</evidence>
<dbReference type="HOGENOM" id="CLU_2449105_0_0_7"/>
<dbReference type="AlphaFoldDB" id="W4M0F1"/>
<evidence type="ECO:0000313" key="3">
    <source>
        <dbReference type="Proteomes" id="UP000019141"/>
    </source>
</evidence>
<keyword evidence="2" id="KW-0614">Plasmid</keyword>
<geneLocation type="plasmid" evidence="2">
    <name>pTSY</name>
</geneLocation>
<keyword evidence="3" id="KW-1185">Reference proteome</keyword>
<comment type="caution">
    <text evidence="2">The sequence shown here is derived from an EMBL/GenBank/DDBJ whole genome shotgun (WGS) entry which is preliminary data.</text>
</comment>
<protein>
    <submittedName>
        <fullName evidence="2">Uncharacterized protein</fullName>
    </submittedName>
</protein>
<accession>W4M0F1</accession>
<keyword evidence="1" id="KW-0812">Transmembrane</keyword>
<reference evidence="2 3" key="1">
    <citation type="journal article" date="2014" name="Nature">
        <title>An environmental bacterial taxon with a large and distinct metabolic repertoire.</title>
        <authorList>
            <person name="Wilson M.C."/>
            <person name="Mori T."/>
            <person name="Ruckert C."/>
            <person name="Uria A.R."/>
            <person name="Helf M.J."/>
            <person name="Takada K."/>
            <person name="Gernert C."/>
            <person name="Steffens U.A."/>
            <person name="Heycke N."/>
            <person name="Schmitt S."/>
            <person name="Rinke C."/>
            <person name="Helfrich E.J."/>
            <person name="Brachmann A.O."/>
            <person name="Gurgui C."/>
            <person name="Wakimoto T."/>
            <person name="Kracht M."/>
            <person name="Crusemann M."/>
            <person name="Hentschel U."/>
            <person name="Abe I."/>
            <person name="Matsunaga S."/>
            <person name="Kalinowski J."/>
            <person name="Takeyama H."/>
            <person name="Piel J."/>
        </authorList>
    </citation>
    <scope>NUCLEOTIDE SEQUENCE [LARGE SCALE GENOMIC DNA]</scope>
    <source>
        <strain evidence="3">TSY1</strain>
        <plasmid evidence="2">pTSY</plasmid>
    </source>
</reference>
<keyword evidence="1" id="KW-0472">Membrane</keyword>
<organism evidence="2 3">
    <name type="scientific">Entotheonella factor</name>
    <dbReference type="NCBI Taxonomy" id="1429438"/>
    <lineage>
        <taxon>Bacteria</taxon>
        <taxon>Pseudomonadati</taxon>
        <taxon>Nitrospinota/Tectimicrobiota group</taxon>
        <taxon>Candidatus Tectimicrobiota</taxon>
        <taxon>Candidatus Entotheonellia</taxon>
        <taxon>Candidatus Entotheonellales</taxon>
        <taxon>Candidatus Entotheonellaceae</taxon>
        <taxon>Candidatus Entotheonella</taxon>
    </lineage>
</organism>
<evidence type="ECO:0000256" key="1">
    <source>
        <dbReference type="SAM" id="Phobius"/>
    </source>
</evidence>
<feature type="transmembrane region" description="Helical" evidence="1">
    <location>
        <begin position="65"/>
        <end position="88"/>
    </location>
</feature>